<comment type="catalytic activity">
    <reaction evidence="2">
        <text>2 GTP = 3',3'-c-di-GMP + 2 diphosphate</text>
        <dbReference type="Rhea" id="RHEA:24898"/>
        <dbReference type="ChEBI" id="CHEBI:33019"/>
        <dbReference type="ChEBI" id="CHEBI:37565"/>
        <dbReference type="ChEBI" id="CHEBI:58805"/>
        <dbReference type="EC" id="2.7.7.65"/>
    </reaction>
</comment>
<protein>
    <recommendedName>
        <fullName evidence="1">diguanylate cyclase</fullName>
        <ecNumber evidence="1">2.7.7.65</ecNumber>
    </recommendedName>
</protein>
<dbReference type="InterPro" id="IPR029787">
    <property type="entry name" value="Nucleotide_cyclase"/>
</dbReference>
<evidence type="ECO:0000259" key="4">
    <source>
        <dbReference type="PROSITE" id="PS50887"/>
    </source>
</evidence>
<feature type="transmembrane region" description="Helical" evidence="3">
    <location>
        <begin position="76"/>
        <end position="95"/>
    </location>
</feature>
<dbReference type="InterPro" id="IPR050469">
    <property type="entry name" value="Diguanylate_Cyclase"/>
</dbReference>
<feature type="transmembrane region" description="Helical" evidence="3">
    <location>
        <begin position="20"/>
        <end position="41"/>
    </location>
</feature>
<proteinExistence type="predicted"/>
<accession>A0ABW8KZY2</accession>
<keyword evidence="3" id="KW-1133">Transmembrane helix</keyword>
<dbReference type="PANTHER" id="PTHR45138">
    <property type="entry name" value="REGULATORY COMPONENTS OF SENSORY TRANSDUCTION SYSTEM"/>
    <property type="match status" value="1"/>
</dbReference>
<dbReference type="SUPFAM" id="SSF55073">
    <property type="entry name" value="Nucleotide cyclase"/>
    <property type="match status" value="1"/>
</dbReference>
<organism evidence="5 6">
    <name type="scientific">Pseudoalteromonas rhizosphaerae</name>
    <dbReference type="NCBI Taxonomy" id="2518973"/>
    <lineage>
        <taxon>Bacteria</taxon>
        <taxon>Pseudomonadati</taxon>
        <taxon>Pseudomonadota</taxon>
        <taxon>Gammaproteobacteria</taxon>
        <taxon>Alteromonadales</taxon>
        <taxon>Pseudoalteromonadaceae</taxon>
        <taxon>Pseudoalteromonas</taxon>
    </lineage>
</organism>
<dbReference type="InterPro" id="IPR000160">
    <property type="entry name" value="GGDEF_dom"/>
</dbReference>
<dbReference type="EMBL" id="JBJDOT010000017">
    <property type="protein sequence ID" value="MFK3864833.1"/>
    <property type="molecule type" value="Genomic_DNA"/>
</dbReference>
<evidence type="ECO:0000313" key="6">
    <source>
        <dbReference type="Proteomes" id="UP001620262"/>
    </source>
</evidence>
<dbReference type="PANTHER" id="PTHR45138:SF9">
    <property type="entry name" value="DIGUANYLATE CYCLASE DGCM-RELATED"/>
    <property type="match status" value="1"/>
</dbReference>
<dbReference type="Proteomes" id="UP001620262">
    <property type="component" value="Unassembled WGS sequence"/>
</dbReference>
<comment type="caution">
    <text evidence="5">The sequence shown here is derived from an EMBL/GenBank/DDBJ whole genome shotgun (WGS) entry which is preliminary data.</text>
</comment>
<dbReference type="InterPro" id="IPR043128">
    <property type="entry name" value="Rev_trsase/Diguanyl_cyclase"/>
</dbReference>
<dbReference type="NCBIfam" id="TIGR00254">
    <property type="entry name" value="GGDEF"/>
    <property type="match status" value="1"/>
</dbReference>
<evidence type="ECO:0000256" key="2">
    <source>
        <dbReference type="ARBA" id="ARBA00034247"/>
    </source>
</evidence>
<evidence type="ECO:0000313" key="5">
    <source>
        <dbReference type="EMBL" id="MFK3864833.1"/>
    </source>
</evidence>
<sequence length="297" mass="33346">MKYSDNKLQQQTAKNTLQPVFSAVFVVTLFLIVTSYIYFYPELDNSIFFNGVLTDAINLLIVVAIFIIVQRANLSVFAYVNLSIGLLLWSAGLTFDLLDEVLIQPLFIGIYVEDVLRTAGMLFTCYGLKLTIGDLTSVQQQLSKELITDYLTQIANRQFFYQYMQKNQSAPYTILLIDIDFFKVINDQFGHDRGDQVLIELSSLYAKALPNNSVFARLGGEEFAIYLPGDDRPKACDLSEQLLSLAHTIELAANRTVSVSIGVSFKAPGEAFNEVVKRADQALYKAKNSGRSQYYIA</sequence>
<feature type="domain" description="GGDEF" evidence="4">
    <location>
        <begin position="170"/>
        <end position="297"/>
    </location>
</feature>
<keyword evidence="3" id="KW-0812">Transmembrane</keyword>
<evidence type="ECO:0000256" key="1">
    <source>
        <dbReference type="ARBA" id="ARBA00012528"/>
    </source>
</evidence>
<keyword evidence="3" id="KW-0472">Membrane</keyword>
<dbReference type="EC" id="2.7.7.65" evidence="1"/>
<dbReference type="RefSeq" id="WP_404675677.1">
    <property type="nucleotide sequence ID" value="NZ_JBJDOT010000017.1"/>
</dbReference>
<feature type="transmembrane region" description="Helical" evidence="3">
    <location>
        <begin position="47"/>
        <end position="69"/>
    </location>
</feature>
<dbReference type="SMART" id="SM00267">
    <property type="entry name" value="GGDEF"/>
    <property type="match status" value="1"/>
</dbReference>
<evidence type="ECO:0000256" key="3">
    <source>
        <dbReference type="SAM" id="Phobius"/>
    </source>
</evidence>
<keyword evidence="6" id="KW-1185">Reference proteome</keyword>
<reference evidence="5 6" key="1">
    <citation type="submission" date="2024-11" db="EMBL/GenBank/DDBJ databases">
        <title>The Natural Products Discovery Center: Release of the First 8490 Sequenced Strains for Exploring Actinobacteria Biosynthetic Diversity.</title>
        <authorList>
            <person name="Kalkreuter E."/>
            <person name="Kautsar S.A."/>
            <person name="Yang D."/>
            <person name="Bader C.D."/>
            <person name="Teijaro C.N."/>
            <person name="Fluegel L."/>
            <person name="Davis C.M."/>
            <person name="Simpson J.R."/>
            <person name="Lauterbach L."/>
            <person name="Steele A.D."/>
            <person name="Gui C."/>
            <person name="Meng S."/>
            <person name="Li G."/>
            <person name="Viehrig K."/>
            <person name="Ye F."/>
            <person name="Su P."/>
            <person name="Kiefer A.F."/>
            <person name="Nichols A."/>
            <person name="Cepeda A.J."/>
            <person name="Yan W."/>
            <person name="Fan B."/>
            <person name="Jiang Y."/>
            <person name="Adhikari A."/>
            <person name="Zheng C.-J."/>
            <person name="Schuster L."/>
            <person name="Cowan T.M."/>
            <person name="Smanski M.J."/>
            <person name="Chevrette M.G."/>
            <person name="De Carvalho L.P.S."/>
            <person name="Shen B."/>
        </authorList>
    </citation>
    <scope>NUCLEOTIDE SEQUENCE [LARGE SCALE GENOMIC DNA]</scope>
    <source>
        <strain evidence="5 6">NPDC078403</strain>
    </source>
</reference>
<dbReference type="CDD" id="cd01949">
    <property type="entry name" value="GGDEF"/>
    <property type="match status" value="1"/>
</dbReference>
<gene>
    <name evidence="5" type="ORF">ACI2JU_13300</name>
</gene>
<name>A0ABW8KZY2_9GAMM</name>
<dbReference type="PROSITE" id="PS50887">
    <property type="entry name" value="GGDEF"/>
    <property type="match status" value="1"/>
</dbReference>
<dbReference type="Pfam" id="PF00990">
    <property type="entry name" value="GGDEF"/>
    <property type="match status" value="1"/>
</dbReference>
<dbReference type="Gene3D" id="3.30.70.270">
    <property type="match status" value="1"/>
</dbReference>